<evidence type="ECO:0000256" key="4">
    <source>
        <dbReference type="ARBA" id="ARBA00023136"/>
    </source>
</evidence>
<reference evidence="7 8" key="1">
    <citation type="submission" date="2014-06" db="EMBL/GenBank/DDBJ databases">
        <title>Whole Genome Sequences of Three Symbiotic Endozoicomonas Bacteria.</title>
        <authorList>
            <person name="Neave M.J."/>
            <person name="Apprill A."/>
            <person name="Voolstra C.R."/>
        </authorList>
    </citation>
    <scope>NUCLEOTIDE SEQUENCE [LARGE SCALE GENOMIC DNA]</scope>
    <source>
        <strain evidence="7 8">DSM 25634</strain>
    </source>
</reference>
<dbReference type="InterPro" id="IPR004481">
    <property type="entry name" value="K/Na/Ca-exchanger"/>
</dbReference>
<organism evidence="7 8">
    <name type="scientific">Endozoicomonas numazuensis</name>
    <dbReference type="NCBI Taxonomy" id="1137799"/>
    <lineage>
        <taxon>Bacteria</taxon>
        <taxon>Pseudomonadati</taxon>
        <taxon>Pseudomonadota</taxon>
        <taxon>Gammaproteobacteria</taxon>
        <taxon>Oceanospirillales</taxon>
        <taxon>Endozoicomonadaceae</taxon>
        <taxon>Endozoicomonas</taxon>
    </lineage>
</organism>
<keyword evidence="8" id="KW-1185">Reference proteome</keyword>
<feature type="transmembrane region" description="Helical" evidence="5">
    <location>
        <begin position="78"/>
        <end position="100"/>
    </location>
</feature>
<feature type="domain" description="Sodium/calcium exchanger membrane region" evidence="6">
    <location>
        <begin position="4"/>
        <end position="144"/>
    </location>
</feature>
<feature type="transmembrane region" description="Helical" evidence="5">
    <location>
        <begin position="296"/>
        <end position="314"/>
    </location>
</feature>
<evidence type="ECO:0000256" key="2">
    <source>
        <dbReference type="ARBA" id="ARBA00022692"/>
    </source>
</evidence>
<keyword evidence="4 5" id="KW-0472">Membrane</keyword>
<dbReference type="Proteomes" id="UP000028073">
    <property type="component" value="Unassembled WGS sequence"/>
</dbReference>
<feature type="transmembrane region" description="Helical" evidence="5">
    <location>
        <begin position="107"/>
        <end position="124"/>
    </location>
</feature>
<dbReference type="PANTHER" id="PTHR10846:SF8">
    <property type="entry name" value="INNER MEMBRANE PROTEIN YRBG"/>
    <property type="match status" value="1"/>
</dbReference>
<name>A0A081NKT0_9GAMM</name>
<dbReference type="InterPro" id="IPR004837">
    <property type="entry name" value="NaCa_Exmemb"/>
</dbReference>
<evidence type="ECO:0000313" key="7">
    <source>
        <dbReference type="EMBL" id="KEQ19053.1"/>
    </source>
</evidence>
<dbReference type="EMBL" id="JOKH01000001">
    <property type="protein sequence ID" value="KEQ19053.1"/>
    <property type="molecule type" value="Genomic_DNA"/>
</dbReference>
<dbReference type="AlphaFoldDB" id="A0A081NKT0"/>
<feature type="transmembrane region" description="Helical" evidence="5">
    <location>
        <begin position="130"/>
        <end position="148"/>
    </location>
</feature>
<evidence type="ECO:0000256" key="1">
    <source>
        <dbReference type="ARBA" id="ARBA00004141"/>
    </source>
</evidence>
<comment type="subcellular location">
    <subcellularLocation>
        <location evidence="1">Membrane</location>
        <topology evidence="1">Multi-pass membrane protein</topology>
    </subcellularLocation>
</comment>
<sequence>MLIALAAILVGFIILTWSADRFVAGAAATASNMNVSRMLIGLTVVSIGTSAPEILVSLMSALQGFPGLAVGNAMGSNIANMGLVLGVTALIAPLPVKAALAKREIPLLLAITIIAGVCIANGYLGRIDGLILLSGLIITLYLMIRWQKQHPDEPVGDDEDIPELSPSKAWFMLGSGLLLLLGSSQLLVWGATEIAQMMGISDLVIGLTIVAIGTSLPELAASVTSALKGHHDIALGNVIGSNIFNLLAVLSMPGLVAPGALDQAVILRDYPVMLGMTILLALVCLIGKKPKHLGKVTGIVLLSIYCLYGAWLFIQH</sequence>
<evidence type="ECO:0000256" key="3">
    <source>
        <dbReference type="ARBA" id="ARBA00022989"/>
    </source>
</evidence>
<dbReference type="Gene3D" id="1.20.1420.30">
    <property type="entry name" value="NCX, central ion-binding region"/>
    <property type="match status" value="1"/>
</dbReference>
<evidence type="ECO:0000313" key="8">
    <source>
        <dbReference type="Proteomes" id="UP000028073"/>
    </source>
</evidence>
<feature type="transmembrane region" description="Helical" evidence="5">
    <location>
        <begin position="203"/>
        <end position="221"/>
    </location>
</feature>
<evidence type="ECO:0000256" key="5">
    <source>
        <dbReference type="SAM" id="Phobius"/>
    </source>
</evidence>
<dbReference type="eggNOG" id="COG0530">
    <property type="taxonomic scope" value="Bacteria"/>
</dbReference>
<dbReference type="GO" id="GO:0005886">
    <property type="term" value="C:plasma membrane"/>
    <property type="evidence" value="ECO:0007669"/>
    <property type="project" value="TreeGrafter"/>
</dbReference>
<comment type="caution">
    <text evidence="7">The sequence shown here is derived from an EMBL/GenBank/DDBJ whole genome shotgun (WGS) entry which is preliminary data.</text>
</comment>
<dbReference type="GO" id="GO:0006874">
    <property type="term" value="P:intracellular calcium ion homeostasis"/>
    <property type="evidence" value="ECO:0007669"/>
    <property type="project" value="TreeGrafter"/>
</dbReference>
<feature type="transmembrane region" description="Helical" evidence="5">
    <location>
        <begin position="233"/>
        <end position="250"/>
    </location>
</feature>
<keyword evidence="2 5" id="KW-0812">Transmembrane</keyword>
<feature type="transmembrane region" description="Helical" evidence="5">
    <location>
        <begin position="169"/>
        <end position="191"/>
    </location>
</feature>
<keyword evidence="3 5" id="KW-1133">Transmembrane helix</keyword>
<dbReference type="GO" id="GO:0008273">
    <property type="term" value="F:calcium, potassium:sodium antiporter activity"/>
    <property type="evidence" value="ECO:0007669"/>
    <property type="project" value="TreeGrafter"/>
</dbReference>
<proteinExistence type="predicted"/>
<dbReference type="STRING" id="1137799.GZ78_03215"/>
<dbReference type="InterPro" id="IPR044880">
    <property type="entry name" value="NCX_ion-bd_dom_sf"/>
</dbReference>
<feature type="domain" description="Sodium/calcium exchanger membrane region" evidence="6">
    <location>
        <begin position="169"/>
        <end position="312"/>
    </location>
</feature>
<dbReference type="OrthoDB" id="9794225at2"/>
<protein>
    <submittedName>
        <fullName evidence="7">Calcium/sodium:proton antiporter</fullName>
    </submittedName>
</protein>
<dbReference type="Pfam" id="PF01699">
    <property type="entry name" value="Na_Ca_ex"/>
    <property type="match status" value="2"/>
</dbReference>
<dbReference type="NCBIfam" id="TIGR00367">
    <property type="entry name" value="calcium/sodium antiporter"/>
    <property type="match status" value="1"/>
</dbReference>
<dbReference type="GO" id="GO:0005262">
    <property type="term" value="F:calcium channel activity"/>
    <property type="evidence" value="ECO:0007669"/>
    <property type="project" value="TreeGrafter"/>
</dbReference>
<gene>
    <name evidence="7" type="ORF">GZ78_03215</name>
</gene>
<dbReference type="PANTHER" id="PTHR10846">
    <property type="entry name" value="SODIUM/POTASSIUM/CALCIUM EXCHANGER"/>
    <property type="match status" value="1"/>
</dbReference>
<accession>A0A081NKT0</accession>
<feature type="transmembrane region" description="Helical" evidence="5">
    <location>
        <begin position="270"/>
        <end position="287"/>
    </location>
</feature>
<dbReference type="RefSeq" id="WP_034832651.1">
    <property type="nucleotide sequence ID" value="NZ_JOKH01000001.1"/>
</dbReference>
<evidence type="ECO:0000259" key="6">
    <source>
        <dbReference type="Pfam" id="PF01699"/>
    </source>
</evidence>